<dbReference type="EMBL" id="PDZR01000001">
    <property type="protein sequence ID" value="PNG28045.1"/>
    <property type="molecule type" value="Genomic_DNA"/>
</dbReference>
<dbReference type="InterPro" id="IPR052353">
    <property type="entry name" value="Benzoxazolinone_Detox_Enz"/>
</dbReference>
<dbReference type="GO" id="GO:0030151">
    <property type="term" value="F:molybdenum ion binding"/>
    <property type="evidence" value="ECO:0007669"/>
    <property type="project" value="InterPro"/>
</dbReference>
<dbReference type="RefSeq" id="WP_102842346.1">
    <property type="nucleotide sequence ID" value="NZ_PDZR01000001.1"/>
</dbReference>
<feature type="domain" description="MOSC" evidence="1">
    <location>
        <begin position="39"/>
        <end position="176"/>
    </location>
</feature>
<organism evidence="2 3">
    <name type="scientific">Methylocella silvestris</name>
    <dbReference type="NCBI Taxonomy" id="199596"/>
    <lineage>
        <taxon>Bacteria</taxon>
        <taxon>Pseudomonadati</taxon>
        <taxon>Pseudomonadota</taxon>
        <taxon>Alphaproteobacteria</taxon>
        <taxon>Hyphomicrobiales</taxon>
        <taxon>Beijerinckiaceae</taxon>
        <taxon>Methylocella</taxon>
    </lineage>
</organism>
<name>A0A2J7TMP1_METSI</name>
<protein>
    <submittedName>
        <fullName evidence="2">MOSC domain-containing protein</fullName>
    </submittedName>
</protein>
<dbReference type="GO" id="GO:0030170">
    <property type="term" value="F:pyridoxal phosphate binding"/>
    <property type="evidence" value="ECO:0007669"/>
    <property type="project" value="InterPro"/>
</dbReference>
<dbReference type="InterPro" id="IPR005163">
    <property type="entry name" value="Tri_helical_YiiM-like"/>
</dbReference>
<comment type="caution">
    <text evidence="2">The sequence shown here is derived from an EMBL/GenBank/DDBJ whole genome shotgun (WGS) entry which is preliminary data.</text>
</comment>
<dbReference type="PROSITE" id="PS51340">
    <property type="entry name" value="MOSC"/>
    <property type="match status" value="1"/>
</dbReference>
<dbReference type="Pfam" id="PF03475">
    <property type="entry name" value="YiiM_3-alpha"/>
    <property type="match status" value="1"/>
</dbReference>
<dbReference type="PANTHER" id="PTHR30212">
    <property type="entry name" value="PROTEIN YIIM"/>
    <property type="match status" value="1"/>
</dbReference>
<dbReference type="InterPro" id="IPR011037">
    <property type="entry name" value="Pyrv_Knase-like_insert_dom_sf"/>
</dbReference>
<accession>A0A2J7TMP1</accession>
<evidence type="ECO:0000259" key="1">
    <source>
        <dbReference type="PROSITE" id="PS51340"/>
    </source>
</evidence>
<reference evidence="2 3" key="1">
    <citation type="submission" date="2017-10" db="EMBL/GenBank/DDBJ databases">
        <title>Genome announcement of Methylocella silvestris TVC from permafrost.</title>
        <authorList>
            <person name="Wang J."/>
            <person name="Geng K."/>
            <person name="Ul-Haque F."/>
            <person name="Crombie A.T."/>
            <person name="Street L.E."/>
            <person name="Wookey P.A."/>
            <person name="Murrell J.C."/>
            <person name="Pratscher J."/>
        </authorList>
    </citation>
    <scope>NUCLEOTIDE SEQUENCE [LARGE SCALE GENOMIC DNA]</scope>
    <source>
        <strain evidence="2 3">TVC</strain>
    </source>
</reference>
<dbReference type="AlphaFoldDB" id="A0A2J7TMP1"/>
<dbReference type="OrthoDB" id="9786134at2"/>
<dbReference type="PANTHER" id="PTHR30212:SF2">
    <property type="entry name" value="PROTEIN YIIM"/>
    <property type="match status" value="1"/>
</dbReference>
<dbReference type="Pfam" id="PF03473">
    <property type="entry name" value="MOSC"/>
    <property type="match status" value="1"/>
</dbReference>
<dbReference type="SUPFAM" id="SSF50800">
    <property type="entry name" value="PK beta-barrel domain-like"/>
    <property type="match status" value="1"/>
</dbReference>
<gene>
    <name evidence="2" type="ORF">CR492_02325</name>
</gene>
<dbReference type="GO" id="GO:0003824">
    <property type="term" value="F:catalytic activity"/>
    <property type="evidence" value="ECO:0007669"/>
    <property type="project" value="InterPro"/>
</dbReference>
<proteinExistence type="predicted"/>
<dbReference type="Proteomes" id="UP000236286">
    <property type="component" value="Unassembled WGS sequence"/>
</dbReference>
<dbReference type="Gene3D" id="2.40.33.20">
    <property type="entry name" value="PK beta-barrel domain-like"/>
    <property type="match status" value="1"/>
</dbReference>
<evidence type="ECO:0000313" key="3">
    <source>
        <dbReference type="Proteomes" id="UP000236286"/>
    </source>
</evidence>
<evidence type="ECO:0000313" key="2">
    <source>
        <dbReference type="EMBL" id="PNG28045.1"/>
    </source>
</evidence>
<dbReference type="InterPro" id="IPR005302">
    <property type="entry name" value="MoCF_Sase_C"/>
</dbReference>
<sequence>MIVAEPPPPPKSSARIDHLLIGALAPLGDKRAPSGIDKHPARRRLKLGREGFEGDFQGDRKNHGGPDKAAHHYPFEHYATWRTEIGALPRLDQPGAFGENFSTRGLDEDSVALGDVFRVGAALIEVSQGRQPCWKLNVRFAIPDMAMRVQKSGRTGWYYRVLEDGFVAPGDELRLIDRRSPDWPISRLWRALYVDSQNSEELAAMAALARLPDGWRRIAERRLAMRTIEDWSARLTGADPA</sequence>